<comment type="caution">
    <text evidence="2">The sequence shown here is derived from an EMBL/GenBank/DDBJ whole genome shotgun (WGS) entry which is preliminary data.</text>
</comment>
<evidence type="ECO:0000313" key="3">
    <source>
        <dbReference type="Proteomes" id="UP000306196"/>
    </source>
</evidence>
<reference evidence="2 3" key="1">
    <citation type="submission" date="2019-05" db="EMBL/GenBank/DDBJ databases">
        <title>Verrucobacter flavum gen. nov., sp. nov. a new member of the family Verrucomicrobiaceae.</title>
        <authorList>
            <person name="Szuroczki S."/>
            <person name="Abbaszade G."/>
            <person name="Szabo A."/>
            <person name="Felfoldi T."/>
            <person name="Schumann P."/>
            <person name="Boka K."/>
            <person name="Keki Z."/>
            <person name="Toumi M."/>
            <person name="Toth E."/>
        </authorList>
    </citation>
    <scope>NUCLEOTIDE SEQUENCE [LARGE SCALE GENOMIC DNA]</scope>
    <source>
        <strain evidence="2 3">MG-N-17</strain>
    </source>
</reference>
<name>A0A5R8KIN9_9BACT</name>
<organism evidence="2 3">
    <name type="scientific">Phragmitibacter flavus</name>
    <dbReference type="NCBI Taxonomy" id="2576071"/>
    <lineage>
        <taxon>Bacteria</taxon>
        <taxon>Pseudomonadati</taxon>
        <taxon>Verrucomicrobiota</taxon>
        <taxon>Verrucomicrobiia</taxon>
        <taxon>Verrucomicrobiales</taxon>
        <taxon>Verrucomicrobiaceae</taxon>
        <taxon>Phragmitibacter</taxon>
    </lineage>
</organism>
<feature type="compositionally biased region" description="Polar residues" evidence="1">
    <location>
        <begin position="41"/>
        <end position="64"/>
    </location>
</feature>
<proteinExistence type="predicted"/>
<protein>
    <submittedName>
        <fullName evidence="2">Uncharacterized protein</fullName>
    </submittedName>
</protein>
<accession>A0A5R8KIN9</accession>
<evidence type="ECO:0000256" key="1">
    <source>
        <dbReference type="SAM" id="MobiDB-lite"/>
    </source>
</evidence>
<dbReference type="Proteomes" id="UP000306196">
    <property type="component" value="Unassembled WGS sequence"/>
</dbReference>
<evidence type="ECO:0000313" key="2">
    <source>
        <dbReference type="EMBL" id="TLD72120.1"/>
    </source>
</evidence>
<dbReference type="EMBL" id="VAUV01000003">
    <property type="protein sequence ID" value="TLD72120.1"/>
    <property type="molecule type" value="Genomic_DNA"/>
</dbReference>
<gene>
    <name evidence="2" type="ORF">FEM03_05190</name>
</gene>
<keyword evidence="3" id="KW-1185">Reference proteome</keyword>
<sequence length="123" mass="13389">MKGVIILLVIAGAFYYAYQHTTLLDKYLGEYAPSVLEAKNSTLPSDKESGYSSLENTQGTSAGSSFMELRSSDGRAMQAIIISRGPVGIRAKRLDGQTFEIPFDKLDSQTVANLQAIQSFPHP</sequence>
<dbReference type="AlphaFoldDB" id="A0A5R8KIN9"/>
<feature type="region of interest" description="Disordered" evidence="1">
    <location>
        <begin position="41"/>
        <end position="66"/>
    </location>
</feature>
<dbReference type="RefSeq" id="WP_138085124.1">
    <property type="nucleotide sequence ID" value="NZ_VAUV01000003.1"/>
</dbReference>